<keyword evidence="3" id="KW-1003">Cell membrane</keyword>
<proteinExistence type="predicted"/>
<evidence type="ECO:0000256" key="1">
    <source>
        <dbReference type="ARBA" id="ARBA00004651"/>
    </source>
</evidence>
<evidence type="ECO:0000256" key="7">
    <source>
        <dbReference type="SAM" id="Phobius"/>
    </source>
</evidence>
<evidence type="ECO:0000256" key="6">
    <source>
        <dbReference type="ARBA" id="ARBA00023136"/>
    </source>
</evidence>
<dbReference type="STRING" id="1798500.A3C21_02710"/>
<comment type="subcellular location">
    <subcellularLocation>
        <location evidence="1">Cell membrane</location>
        <topology evidence="1">Multi-pass membrane protein</topology>
    </subcellularLocation>
</comment>
<dbReference type="SUPFAM" id="SSF103473">
    <property type="entry name" value="MFS general substrate transporter"/>
    <property type="match status" value="1"/>
</dbReference>
<evidence type="ECO:0000313" key="9">
    <source>
        <dbReference type="EMBL" id="OGG67021.1"/>
    </source>
</evidence>
<protein>
    <recommendedName>
        <fullName evidence="8">Major facilitator superfamily (MFS) profile domain-containing protein</fullName>
    </recommendedName>
</protein>
<gene>
    <name evidence="9" type="ORF">A3C21_02710</name>
</gene>
<dbReference type="InterPro" id="IPR010290">
    <property type="entry name" value="TM_effector"/>
</dbReference>
<feature type="domain" description="Major facilitator superfamily (MFS) profile" evidence="8">
    <location>
        <begin position="14"/>
        <end position="401"/>
    </location>
</feature>
<dbReference type="InterPro" id="IPR036259">
    <property type="entry name" value="MFS_trans_sf"/>
</dbReference>
<dbReference type="Proteomes" id="UP000178572">
    <property type="component" value="Unassembled WGS sequence"/>
</dbReference>
<keyword evidence="2" id="KW-0813">Transport</keyword>
<feature type="transmembrane region" description="Helical" evidence="7">
    <location>
        <begin position="218"/>
        <end position="241"/>
    </location>
</feature>
<evidence type="ECO:0000256" key="2">
    <source>
        <dbReference type="ARBA" id="ARBA00022448"/>
    </source>
</evidence>
<dbReference type="InterPro" id="IPR020846">
    <property type="entry name" value="MFS_dom"/>
</dbReference>
<keyword evidence="6 7" id="KW-0472">Membrane</keyword>
<dbReference type="EMBL" id="MFLN01000030">
    <property type="protein sequence ID" value="OGG67021.1"/>
    <property type="molecule type" value="Genomic_DNA"/>
</dbReference>
<dbReference type="CDD" id="cd06173">
    <property type="entry name" value="MFS_MefA_like"/>
    <property type="match status" value="1"/>
</dbReference>
<feature type="transmembrane region" description="Helical" evidence="7">
    <location>
        <begin position="22"/>
        <end position="46"/>
    </location>
</feature>
<dbReference type="GO" id="GO:0022857">
    <property type="term" value="F:transmembrane transporter activity"/>
    <property type="evidence" value="ECO:0007669"/>
    <property type="project" value="InterPro"/>
</dbReference>
<reference evidence="9 10" key="1">
    <citation type="journal article" date="2016" name="Nat. Commun.">
        <title>Thousands of microbial genomes shed light on interconnected biogeochemical processes in an aquifer system.</title>
        <authorList>
            <person name="Anantharaman K."/>
            <person name="Brown C.T."/>
            <person name="Hug L.A."/>
            <person name="Sharon I."/>
            <person name="Castelle C.J."/>
            <person name="Probst A.J."/>
            <person name="Thomas B.C."/>
            <person name="Singh A."/>
            <person name="Wilkins M.J."/>
            <person name="Karaoz U."/>
            <person name="Brodie E.L."/>
            <person name="Williams K.H."/>
            <person name="Hubbard S.S."/>
            <person name="Banfield J.F."/>
        </authorList>
    </citation>
    <scope>NUCLEOTIDE SEQUENCE [LARGE SCALE GENOMIC DNA]</scope>
</reference>
<dbReference type="PANTHER" id="PTHR23513">
    <property type="entry name" value="INTEGRAL MEMBRANE EFFLUX PROTEIN-RELATED"/>
    <property type="match status" value="1"/>
</dbReference>
<evidence type="ECO:0000256" key="4">
    <source>
        <dbReference type="ARBA" id="ARBA00022692"/>
    </source>
</evidence>
<sequence length="427" mass="45782">MDTIRAFGEATFASLSIRNYRWYFIGIGFSHIGTWMQTVALGWLVLELTGSGTALGTVLAFRFAPLFFGGLFGGAIVDRFDKRLLLYATQAAAALIAFSLGALIFFGAIQLWMVYLAAALFGLADVVDRPARQTFIHEMVGPDNLRNAVALNSTEANLARTIGPLFAGVLIASVGMVFCFLANALSYVVFIVFLALIRREELRGERREERAAGHIFAGLKYAASVPLIRMILLSMAVIGTFSYEFQTSLPLLARTTFLGDAADYAALLSAMGAGSVAGGLFSASRKVVGAHEFVLWAFLFGVSICITAAMPSLGLAVVAMGFVGFFSICLSSIGNTMVQLESASHMRGRVMSLWTMALFGSTLLGAPIIGFIGEHLSPRYALAAGGIAALVAAFLANRRLREGYTLLTIPAFISIRREEAAIEDAKV</sequence>
<evidence type="ECO:0000313" key="10">
    <source>
        <dbReference type="Proteomes" id="UP000178572"/>
    </source>
</evidence>
<keyword evidence="5 7" id="KW-1133">Transmembrane helix</keyword>
<evidence type="ECO:0000256" key="5">
    <source>
        <dbReference type="ARBA" id="ARBA00022989"/>
    </source>
</evidence>
<evidence type="ECO:0000259" key="8">
    <source>
        <dbReference type="PROSITE" id="PS50850"/>
    </source>
</evidence>
<feature type="transmembrane region" description="Helical" evidence="7">
    <location>
        <begin position="316"/>
        <end position="338"/>
    </location>
</feature>
<feature type="transmembrane region" description="Helical" evidence="7">
    <location>
        <begin position="293"/>
        <end position="310"/>
    </location>
</feature>
<dbReference type="Gene3D" id="1.20.1250.20">
    <property type="entry name" value="MFS general substrate transporter like domains"/>
    <property type="match status" value="1"/>
</dbReference>
<evidence type="ECO:0000256" key="3">
    <source>
        <dbReference type="ARBA" id="ARBA00022475"/>
    </source>
</evidence>
<feature type="transmembrane region" description="Helical" evidence="7">
    <location>
        <begin position="379"/>
        <end position="396"/>
    </location>
</feature>
<feature type="transmembrane region" description="Helical" evidence="7">
    <location>
        <begin position="58"/>
        <end position="77"/>
    </location>
</feature>
<dbReference type="PANTHER" id="PTHR23513:SF11">
    <property type="entry name" value="STAPHYLOFERRIN A TRANSPORTER"/>
    <property type="match status" value="1"/>
</dbReference>
<feature type="transmembrane region" description="Helical" evidence="7">
    <location>
        <begin position="165"/>
        <end position="197"/>
    </location>
</feature>
<feature type="transmembrane region" description="Helical" evidence="7">
    <location>
        <begin position="84"/>
        <end position="113"/>
    </location>
</feature>
<feature type="transmembrane region" description="Helical" evidence="7">
    <location>
        <begin position="261"/>
        <end position="281"/>
    </location>
</feature>
<comment type="caution">
    <text evidence="9">The sequence shown here is derived from an EMBL/GenBank/DDBJ whole genome shotgun (WGS) entry which is preliminary data.</text>
</comment>
<dbReference type="AlphaFoldDB" id="A0A1F6E021"/>
<name>A0A1F6E021_9BACT</name>
<dbReference type="PROSITE" id="PS50850">
    <property type="entry name" value="MFS"/>
    <property type="match status" value="1"/>
</dbReference>
<dbReference type="Pfam" id="PF05977">
    <property type="entry name" value="MFS_3"/>
    <property type="match status" value="1"/>
</dbReference>
<keyword evidence="4 7" id="KW-0812">Transmembrane</keyword>
<dbReference type="GO" id="GO:0005886">
    <property type="term" value="C:plasma membrane"/>
    <property type="evidence" value="ECO:0007669"/>
    <property type="project" value="UniProtKB-SubCell"/>
</dbReference>
<organism evidence="9 10">
    <name type="scientific">Candidatus Kaiserbacteria bacterium RIFCSPHIGHO2_02_FULL_59_21</name>
    <dbReference type="NCBI Taxonomy" id="1798500"/>
    <lineage>
        <taxon>Bacteria</taxon>
        <taxon>Candidatus Kaiseribacteriota</taxon>
    </lineage>
</organism>
<feature type="transmembrane region" description="Helical" evidence="7">
    <location>
        <begin position="350"/>
        <end position="373"/>
    </location>
</feature>
<accession>A0A1F6E021</accession>